<dbReference type="EMBL" id="AATQ01000006">
    <property type="protein sequence ID" value="EAU47445.1"/>
    <property type="molecule type" value="Genomic_DNA"/>
</dbReference>
<gene>
    <name evidence="1" type="ORF">R2601_25941</name>
</gene>
<reference evidence="1 2" key="1">
    <citation type="journal article" date="2010" name="J. Bacteriol.">
        <title>Genome sequences of Pelagibaca bermudensis HTCC2601T and Maritimibacter alkaliphilus HTCC2654T, the type strains of two marine Roseobacter genera.</title>
        <authorList>
            <person name="Thrash J.C."/>
            <person name="Cho J.C."/>
            <person name="Ferriera S."/>
            <person name="Johnson J."/>
            <person name="Vergin K.L."/>
            <person name="Giovannoni S.J."/>
        </authorList>
    </citation>
    <scope>NUCLEOTIDE SEQUENCE [LARGE SCALE GENOMIC DNA]</scope>
    <source>
        <strain evidence="2">DSM 26914 / JCM 13377 / KCTC 12554 / HTCC2601</strain>
    </source>
</reference>
<dbReference type="HOGENOM" id="CLU_068449_4_0_5"/>
<protein>
    <submittedName>
        <fullName evidence="1">Uncharacterized protein</fullName>
    </submittedName>
</protein>
<dbReference type="eggNOG" id="COG3040">
    <property type="taxonomic scope" value="Bacteria"/>
</dbReference>
<organism evidence="1 2">
    <name type="scientific">Salipiger bermudensis (strain DSM 26914 / JCM 13377 / KCTC 12554 / HTCC2601)</name>
    <name type="common">Pelagibaca bermudensis</name>
    <dbReference type="NCBI Taxonomy" id="314265"/>
    <lineage>
        <taxon>Bacteria</taxon>
        <taxon>Pseudomonadati</taxon>
        <taxon>Pseudomonadota</taxon>
        <taxon>Alphaproteobacteria</taxon>
        <taxon>Rhodobacterales</taxon>
        <taxon>Roseobacteraceae</taxon>
        <taxon>Salipiger</taxon>
    </lineage>
</organism>
<proteinExistence type="predicted"/>
<accession>Q0FTK7</accession>
<evidence type="ECO:0000313" key="1">
    <source>
        <dbReference type="EMBL" id="EAU47445.1"/>
    </source>
</evidence>
<evidence type="ECO:0000313" key="2">
    <source>
        <dbReference type="Proteomes" id="UP000006230"/>
    </source>
</evidence>
<dbReference type="InterPro" id="IPR012674">
    <property type="entry name" value="Calycin"/>
</dbReference>
<dbReference type="SUPFAM" id="SSF50814">
    <property type="entry name" value="Lipocalins"/>
    <property type="match status" value="1"/>
</dbReference>
<comment type="caution">
    <text evidence="1">The sequence shown here is derived from an EMBL/GenBank/DDBJ whole genome shotgun (WGS) entry which is preliminary data.</text>
</comment>
<sequence length="147" mass="15539">MIVLACLVLSGCAPAPELPRAPIPLRNPTAPVASQANATLERLQGRWIVVQGAGLTPGAELAFAGDRVTIDGAALPVRDLSAGRFSLAGEELWVHWLDADDRTAAIGDPGGARVWIMDRTGAPRERLDAARGILDWYGYDLGRLSGS</sequence>
<keyword evidence="2" id="KW-1185">Reference proteome</keyword>
<dbReference type="AlphaFoldDB" id="Q0FTK7"/>
<name>Q0FTK7_SALBH</name>
<dbReference type="STRING" id="314265.R2601_25941"/>
<dbReference type="Proteomes" id="UP000006230">
    <property type="component" value="Unassembled WGS sequence"/>
</dbReference>